<dbReference type="Proteomes" id="UP000274358">
    <property type="component" value="Unassembled WGS sequence"/>
</dbReference>
<comment type="caution">
    <text evidence="3">The sequence shown here is derived from an EMBL/GenBank/DDBJ whole genome shotgun (WGS) entry which is preliminary data.</text>
</comment>
<accession>A0A3S0RK00</accession>
<dbReference type="Pfam" id="PF07578">
    <property type="entry name" value="LAB_N"/>
    <property type="match status" value="1"/>
</dbReference>
<dbReference type="Gene3D" id="1.20.1280.290">
    <property type="match status" value="1"/>
</dbReference>
<dbReference type="InterPro" id="IPR011499">
    <property type="entry name" value="Lipid_A_biosynth_N"/>
</dbReference>
<feature type="domain" description="Lipid A biosynthesis N-terminal" evidence="2">
    <location>
        <begin position="11"/>
        <end position="82"/>
    </location>
</feature>
<feature type="transmembrane region" description="Helical" evidence="1">
    <location>
        <begin position="6"/>
        <end position="25"/>
    </location>
</feature>
<keyword evidence="1" id="KW-0472">Membrane</keyword>
<sequence>MGMLNNAWLVLGLIGQTVFSGRFLLQWLYSEYKQRSVIPLAFWYASIIGALLLLCYACYKKDPVFIVAQASGLLIYLRNLQMRRRGRKEPASESSESSELAS</sequence>
<keyword evidence="4" id="KW-1185">Reference proteome</keyword>
<feature type="transmembrane region" description="Helical" evidence="1">
    <location>
        <begin position="37"/>
        <end position="57"/>
    </location>
</feature>
<protein>
    <recommendedName>
        <fullName evidence="2">Lipid A biosynthesis N-terminal domain-containing protein</fullName>
    </recommendedName>
</protein>
<reference evidence="3 4" key="1">
    <citation type="submission" date="2018-12" db="EMBL/GenBank/DDBJ databases">
        <title>Dyella dinghuensis sp. nov. DHOA06 and Dyella choica sp. nov. 4M-K27, isolated from forest soil.</title>
        <authorList>
            <person name="Qiu L.-H."/>
            <person name="Gao Z.-H."/>
        </authorList>
    </citation>
    <scope>NUCLEOTIDE SEQUENCE [LARGE SCALE GENOMIC DNA]</scope>
    <source>
        <strain evidence="3 4">4M-K27</strain>
    </source>
</reference>
<proteinExistence type="predicted"/>
<dbReference type="AlphaFoldDB" id="A0A3S0RK00"/>
<evidence type="ECO:0000313" key="4">
    <source>
        <dbReference type="Proteomes" id="UP000274358"/>
    </source>
</evidence>
<dbReference type="GO" id="GO:0009245">
    <property type="term" value="P:lipid A biosynthetic process"/>
    <property type="evidence" value="ECO:0007669"/>
    <property type="project" value="InterPro"/>
</dbReference>
<dbReference type="EMBL" id="RYYV01000009">
    <property type="protein sequence ID" value="RUL74544.1"/>
    <property type="molecule type" value="Genomic_DNA"/>
</dbReference>
<dbReference type="SMART" id="SM01259">
    <property type="entry name" value="LAB_N"/>
    <property type="match status" value="1"/>
</dbReference>
<evidence type="ECO:0000256" key="1">
    <source>
        <dbReference type="SAM" id="Phobius"/>
    </source>
</evidence>
<dbReference type="GO" id="GO:0008915">
    <property type="term" value="F:lipid-A-disaccharide synthase activity"/>
    <property type="evidence" value="ECO:0007669"/>
    <property type="project" value="InterPro"/>
</dbReference>
<gene>
    <name evidence="3" type="ORF">EKH80_13780</name>
</gene>
<organism evidence="3 4">
    <name type="scientific">Dyella choica</name>
    <dbReference type="NCBI Taxonomy" id="1927959"/>
    <lineage>
        <taxon>Bacteria</taxon>
        <taxon>Pseudomonadati</taxon>
        <taxon>Pseudomonadota</taxon>
        <taxon>Gammaproteobacteria</taxon>
        <taxon>Lysobacterales</taxon>
        <taxon>Rhodanobacteraceae</taxon>
        <taxon>Dyella</taxon>
    </lineage>
</organism>
<evidence type="ECO:0000259" key="2">
    <source>
        <dbReference type="SMART" id="SM01259"/>
    </source>
</evidence>
<keyword evidence="1" id="KW-0812">Transmembrane</keyword>
<keyword evidence="1" id="KW-1133">Transmembrane helix</keyword>
<dbReference type="OrthoDB" id="9793186at2"/>
<evidence type="ECO:0000313" key="3">
    <source>
        <dbReference type="EMBL" id="RUL74544.1"/>
    </source>
</evidence>
<name>A0A3S0RK00_9GAMM</name>
<dbReference type="GO" id="GO:0016020">
    <property type="term" value="C:membrane"/>
    <property type="evidence" value="ECO:0007669"/>
    <property type="project" value="GOC"/>
</dbReference>